<name>A0A4Q1DEH3_9BACT</name>
<protein>
    <submittedName>
        <fullName evidence="1">DUF2971 domain-containing protein</fullName>
    </submittedName>
</protein>
<dbReference type="EMBL" id="SDHZ01000001">
    <property type="protein sequence ID" value="RXK87009.1"/>
    <property type="molecule type" value="Genomic_DNA"/>
</dbReference>
<keyword evidence="2" id="KW-1185">Reference proteome</keyword>
<accession>A0A4Q1DEH3</accession>
<dbReference type="OrthoDB" id="190848at2"/>
<organism evidence="1 2">
    <name type="scientific">Filimonas effusa</name>
    <dbReference type="NCBI Taxonomy" id="2508721"/>
    <lineage>
        <taxon>Bacteria</taxon>
        <taxon>Pseudomonadati</taxon>
        <taxon>Bacteroidota</taxon>
        <taxon>Chitinophagia</taxon>
        <taxon>Chitinophagales</taxon>
        <taxon>Chitinophagaceae</taxon>
        <taxon>Filimonas</taxon>
    </lineage>
</organism>
<dbReference type="Pfam" id="PF11185">
    <property type="entry name" value="DUF2971"/>
    <property type="match status" value="1"/>
</dbReference>
<dbReference type="Proteomes" id="UP000290545">
    <property type="component" value="Unassembled WGS sequence"/>
</dbReference>
<proteinExistence type="predicted"/>
<dbReference type="AlphaFoldDB" id="A0A4Q1DEH3"/>
<reference evidence="1 2" key="1">
    <citation type="submission" date="2019-01" db="EMBL/GenBank/DDBJ databases">
        <title>Filimonas sp. strain TTM-71.</title>
        <authorList>
            <person name="Chen W.-M."/>
        </authorList>
    </citation>
    <scope>NUCLEOTIDE SEQUENCE [LARGE SCALE GENOMIC DNA]</scope>
    <source>
        <strain evidence="1 2">TTM-71</strain>
    </source>
</reference>
<gene>
    <name evidence="1" type="ORF">ESB13_09565</name>
</gene>
<evidence type="ECO:0000313" key="2">
    <source>
        <dbReference type="Proteomes" id="UP000290545"/>
    </source>
</evidence>
<comment type="caution">
    <text evidence="1">The sequence shown here is derived from an EMBL/GenBank/DDBJ whole genome shotgun (WGS) entry which is preliminary data.</text>
</comment>
<dbReference type="InterPro" id="IPR021352">
    <property type="entry name" value="DUF2971"/>
</dbReference>
<dbReference type="RefSeq" id="WP_129002759.1">
    <property type="nucleotide sequence ID" value="NZ_SDHZ01000001.1"/>
</dbReference>
<sequence>MTKPYIDFKEVEQSIRENAPAVVYKYRTWKDDNHKNLHLKRQVWFSHPYDLNDPLDVRPEFAYDADEVNSEAFYQRLIAGMHELFPETQFYPPEIQQRLATEKWDQIKENPKGHFDANRAVLEKREHYDPYGIFSTSVNGLSVPTWEHYGDNYTGYCVGFRTVDLCRELNCTAAMVEYNDAPYMLSFTGKRDGIDILLYKKTSWSHEEEFRFATVGVGIYYERLREFDPQTVAEVIIGHNMPPKDMEEVIASVKKIYPVGIPIYQTVLSNGVLSKNQIA</sequence>
<evidence type="ECO:0000313" key="1">
    <source>
        <dbReference type="EMBL" id="RXK87009.1"/>
    </source>
</evidence>